<evidence type="ECO:0000313" key="2">
    <source>
        <dbReference type="Proteomes" id="UP000242519"/>
    </source>
</evidence>
<protein>
    <submittedName>
        <fullName evidence="1">GTP cyclohydrolase I</fullName>
    </submittedName>
</protein>
<name>A0A218Z4I8_9HELO</name>
<proteinExistence type="predicted"/>
<dbReference type="EMBL" id="MZNU01000248">
    <property type="protein sequence ID" value="OWP02126.1"/>
    <property type="molecule type" value="Genomic_DNA"/>
</dbReference>
<dbReference type="InParanoid" id="A0A218Z4I8"/>
<gene>
    <name evidence="1" type="ORF">B2J93_5236</name>
</gene>
<keyword evidence="2" id="KW-1185">Reference proteome</keyword>
<comment type="caution">
    <text evidence="1">The sequence shown here is derived from an EMBL/GenBank/DDBJ whole genome shotgun (WGS) entry which is preliminary data.</text>
</comment>
<accession>A0A218Z4I8</accession>
<dbReference type="Proteomes" id="UP000242519">
    <property type="component" value="Unassembled WGS sequence"/>
</dbReference>
<evidence type="ECO:0000313" key="1">
    <source>
        <dbReference type="EMBL" id="OWP02126.1"/>
    </source>
</evidence>
<reference evidence="1 2" key="1">
    <citation type="submission" date="2017-04" db="EMBL/GenBank/DDBJ databases">
        <title>Draft genome sequence of Marssonina coronaria NL1: causal agent of apple blotch.</title>
        <authorList>
            <person name="Cheng Q."/>
        </authorList>
    </citation>
    <scope>NUCLEOTIDE SEQUENCE [LARGE SCALE GENOMIC DNA]</scope>
    <source>
        <strain evidence="1 2">NL1</strain>
    </source>
</reference>
<dbReference type="AlphaFoldDB" id="A0A218Z4I8"/>
<dbReference type="STRING" id="503106.A0A218Z4I8"/>
<sequence length="139" mass="14796">MSTVVGGSDSAQEYIMTHGEMEADRDNNNGLCRGSFVQDLAIDLDGVSWPSQGGFSGKKATDNIDDKLLAKLSGATLNIPECCAKPVLFFIKGYKESLGGILNGAVYQEDHDDTVIAGDIEYSSTASCHSSGRYGCLFD</sequence>
<organism evidence="1 2">
    <name type="scientific">Diplocarpon coronariae</name>
    <dbReference type="NCBI Taxonomy" id="2795749"/>
    <lineage>
        <taxon>Eukaryota</taxon>
        <taxon>Fungi</taxon>
        <taxon>Dikarya</taxon>
        <taxon>Ascomycota</taxon>
        <taxon>Pezizomycotina</taxon>
        <taxon>Leotiomycetes</taxon>
        <taxon>Helotiales</taxon>
        <taxon>Drepanopezizaceae</taxon>
        <taxon>Diplocarpon</taxon>
    </lineage>
</organism>